<evidence type="ECO:0000313" key="1">
    <source>
        <dbReference type="EMBL" id="QNO41577.1"/>
    </source>
</evidence>
<dbReference type="EMBL" id="MT631318">
    <property type="protein sequence ID" value="QNO48285.1"/>
    <property type="molecule type" value="Genomic_DNA"/>
</dbReference>
<dbReference type="EMBL" id="MT630652">
    <property type="protein sequence ID" value="QNO41577.1"/>
    <property type="molecule type" value="Genomic_DNA"/>
</dbReference>
<reference evidence="3" key="1">
    <citation type="submission" date="2020-06" db="EMBL/GenBank/DDBJ databases">
        <title>Unique genomic features of the anaerobic methanotrophic archaea.</title>
        <authorList>
            <person name="Chadwick G.L."/>
            <person name="Skennerton C.T."/>
            <person name="Laso-Perez R."/>
            <person name="Leu A.O."/>
            <person name="Speth D.R."/>
            <person name="Yu H."/>
            <person name="Morgan-Lang C."/>
            <person name="Hatzenpichler R."/>
            <person name="Goudeau D."/>
            <person name="Malmstrom R."/>
            <person name="Brazelton W.J."/>
            <person name="Woyke T."/>
            <person name="Hallam S.J."/>
            <person name="Tyson G.W."/>
            <person name="Wegener G."/>
            <person name="Boetius A."/>
            <person name="Orphan V."/>
        </authorList>
    </citation>
    <scope>NUCLEOTIDE SEQUENCE</scope>
</reference>
<dbReference type="AlphaFoldDB" id="A0A7G9YJV1"/>
<proteinExistence type="predicted"/>
<name>A0A7G9YJV1_9EURY</name>
<dbReference type="EMBL" id="MT630694">
    <property type="protein sequence ID" value="QNO41979.1"/>
    <property type="molecule type" value="Genomic_DNA"/>
</dbReference>
<sequence>MSRLLLVAAVAIVVLAAGVVSGAGAEWDV</sequence>
<protein>
    <submittedName>
        <fullName evidence="3">Uncharacterized protein</fullName>
    </submittedName>
</protein>
<accession>A0A7G9YJV1</accession>
<gene>
    <name evidence="1" type="ORF">AIPDDCKC_00007</name>
    <name evidence="3" type="ORF">LLAPOPPF_00005</name>
    <name evidence="2" type="ORF">OOPOHPBF_00003</name>
</gene>
<organism evidence="3">
    <name type="scientific">Candidatus Methanogaster sp. ANME-2c ERB4</name>
    <dbReference type="NCBI Taxonomy" id="2759911"/>
    <lineage>
        <taxon>Archaea</taxon>
        <taxon>Methanobacteriati</taxon>
        <taxon>Methanobacteriota</taxon>
        <taxon>Stenosarchaea group</taxon>
        <taxon>Methanomicrobia</taxon>
        <taxon>Methanosarcinales</taxon>
        <taxon>ANME-2 cluster</taxon>
        <taxon>Candidatus Methanogasteraceae</taxon>
        <taxon>Candidatus Methanogaster</taxon>
    </lineage>
</organism>
<evidence type="ECO:0000313" key="2">
    <source>
        <dbReference type="EMBL" id="QNO41979.1"/>
    </source>
</evidence>
<evidence type="ECO:0000313" key="3">
    <source>
        <dbReference type="EMBL" id="QNO48285.1"/>
    </source>
</evidence>